<protein>
    <submittedName>
        <fullName evidence="1">Uncharacterized protein</fullName>
    </submittedName>
</protein>
<evidence type="ECO:0000313" key="2">
    <source>
        <dbReference type="Proteomes" id="UP001595478"/>
    </source>
</evidence>
<dbReference type="EMBL" id="JBHRSW010000021">
    <property type="protein sequence ID" value="MFC3122393.1"/>
    <property type="molecule type" value="Genomic_DNA"/>
</dbReference>
<organism evidence="1 2">
    <name type="scientific">Agaribacter flavus</name>
    <dbReference type="NCBI Taxonomy" id="1902781"/>
    <lineage>
        <taxon>Bacteria</taxon>
        <taxon>Pseudomonadati</taxon>
        <taxon>Pseudomonadota</taxon>
        <taxon>Gammaproteobacteria</taxon>
        <taxon>Alteromonadales</taxon>
        <taxon>Alteromonadaceae</taxon>
        <taxon>Agaribacter</taxon>
    </lineage>
</organism>
<dbReference type="Proteomes" id="UP001595478">
    <property type="component" value="Unassembled WGS sequence"/>
</dbReference>
<reference evidence="2" key="1">
    <citation type="journal article" date="2019" name="Int. J. Syst. Evol. Microbiol.">
        <title>The Global Catalogue of Microorganisms (GCM) 10K type strain sequencing project: providing services to taxonomists for standard genome sequencing and annotation.</title>
        <authorList>
            <consortium name="The Broad Institute Genomics Platform"/>
            <consortium name="The Broad Institute Genome Sequencing Center for Infectious Disease"/>
            <person name="Wu L."/>
            <person name="Ma J."/>
        </authorList>
    </citation>
    <scope>NUCLEOTIDE SEQUENCE [LARGE SCALE GENOMIC DNA]</scope>
    <source>
        <strain evidence="2">KCTC 52473</strain>
    </source>
</reference>
<evidence type="ECO:0000313" key="1">
    <source>
        <dbReference type="EMBL" id="MFC3122393.1"/>
    </source>
</evidence>
<gene>
    <name evidence="1" type="ORF">ACFOHL_12250</name>
</gene>
<dbReference type="RefSeq" id="WP_376920521.1">
    <property type="nucleotide sequence ID" value="NZ_JBHRSW010000021.1"/>
</dbReference>
<proteinExistence type="predicted"/>
<sequence>MSIRAFIANKSKQLTYYVDAYWAHRIDYKELEHFLWDTLEEWTLYKDRVSEVYTHKERLFWHILFHLQHLDANTLSNDEEMKRELVTLMHYLHNNQLCPVEVIGIRP</sequence>
<comment type="caution">
    <text evidence="1">The sequence shown here is derived from an EMBL/GenBank/DDBJ whole genome shotgun (WGS) entry which is preliminary data.</text>
</comment>
<keyword evidence="2" id="KW-1185">Reference proteome</keyword>
<name>A0ABV7FSX6_9ALTE</name>
<accession>A0ABV7FSX6</accession>